<evidence type="ECO:0000256" key="4">
    <source>
        <dbReference type="ARBA" id="ARBA00022729"/>
    </source>
</evidence>
<dbReference type="STRING" id="80966.ENSAPOP00000014740"/>
<keyword evidence="10" id="KW-0393">Immunoglobulin domain</keyword>
<evidence type="ECO:0000313" key="12">
    <source>
        <dbReference type="Ensembl" id="ENSAPOP00000014740.1"/>
    </source>
</evidence>
<keyword evidence="3" id="KW-0812">Transmembrane</keyword>
<organism evidence="12 13">
    <name type="scientific">Acanthochromis polyacanthus</name>
    <name type="common">spiny chromis</name>
    <dbReference type="NCBI Taxonomy" id="80966"/>
    <lineage>
        <taxon>Eukaryota</taxon>
        <taxon>Metazoa</taxon>
        <taxon>Chordata</taxon>
        <taxon>Craniata</taxon>
        <taxon>Vertebrata</taxon>
        <taxon>Euteleostomi</taxon>
        <taxon>Actinopterygii</taxon>
        <taxon>Neopterygii</taxon>
        <taxon>Teleostei</taxon>
        <taxon>Neoteleostei</taxon>
        <taxon>Acanthomorphata</taxon>
        <taxon>Ovalentaria</taxon>
        <taxon>Pomacentridae</taxon>
        <taxon>Acanthochromis</taxon>
    </lineage>
</organism>
<dbReference type="SUPFAM" id="SSF48726">
    <property type="entry name" value="Immunoglobulin"/>
    <property type="match status" value="1"/>
</dbReference>
<dbReference type="InterPro" id="IPR013106">
    <property type="entry name" value="Ig_V-set"/>
</dbReference>
<keyword evidence="13" id="KW-1185">Reference proteome</keyword>
<dbReference type="SMART" id="SM00406">
    <property type="entry name" value="IGv"/>
    <property type="match status" value="1"/>
</dbReference>
<dbReference type="GO" id="GO:0007166">
    <property type="term" value="P:cell surface receptor signaling pathway"/>
    <property type="evidence" value="ECO:0007669"/>
    <property type="project" value="TreeGrafter"/>
</dbReference>
<dbReference type="Gene3D" id="2.60.40.10">
    <property type="entry name" value="Immunoglobulins"/>
    <property type="match status" value="1"/>
</dbReference>
<dbReference type="GO" id="GO:0042102">
    <property type="term" value="P:positive regulation of T cell proliferation"/>
    <property type="evidence" value="ECO:0007669"/>
    <property type="project" value="TreeGrafter"/>
</dbReference>
<keyword evidence="5" id="KW-1133">Transmembrane helix</keyword>
<dbReference type="AlphaFoldDB" id="A0A3Q1G958"/>
<evidence type="ECO:0000256" key="5">
    <source>
        <dbReference type="ARBA" id="ARBA00022989"/>
    </source>
</evidence>
<dbReference type="InParanoid" id="A0A3Q1G958"/>
<keyword evidence="2" id="KW-1003">Cell membrane</keyword>
<evidence type="ECO:0000259" key="11">
    <source>
        <dbReference type="PROSITE" id="PS50835"/>
    </source>
</evidence>
<dbReference type="FunFam" id="2.60.40.10:FF:000142">
    <property type="entry name" value="V-set domain-containing T-cell activation inhibitor 1"/>
    <property type="match status" value="1"/>
</dbReference>
<dbReference type="GO" id="GO:0031295">
    <property type="term" value="P:T cell costimulation"/>
    <property type="evidence" value="ECO:0007669"/>
    <property type="project" value="TreeGrafter"/>
</dbReference>
<dbReference type="PROSITE" id="PS50835">
    <property type="entry name" value="IG_LIKE"/>
    <property type="match status" value="1"/>
</dbReference>
<dbReference type="PANTHER" id="PTHR25466">
    <property type="entry name" value="T-LYMPHOCYTE ACTIVATION ANTIGEN"/>
    <property type="match status" value="1"/>
</dbReference>
<sequence length="118" mass="13462">MERCILTCSFQVAAYVVMHWTNLTTGRHVHSHYDNQDLLGHQHQNYRNRTSLFKDQISRGNASLQLTGVKVQDEGRYECFTRTINGPKTSYINLKDSTALSTAKQATVTHFINSKTSK</sequence>
<dbReference type="InterPro" id="IPR007110">
    <property type="entry name" value="Ig-like_dom"/>
</dbReference>
<dbReference type="InterPro" id="IPR036179">
    <property type="entry name" value="Ig-like_dom_sf"/>
</dbReference>
<reference evidence="12" key="2">
    <citation type="submission" date="2025-09" db="UniProtKB">
        <authorList>
            <consortium name="Ensembl"/>
        </authorList>
    </citation>
    <scope>IDENTIFICATION</scope>
</reference>
<name>A0A3Q1G958_9TELE</name>
<dbReference type="GO" id="GO:0009897">
    <property type="term" value="C:external side of plasma membrane"/>
    <property type="evidence" value="ECO:0007669"/>
    <property type="project" value="TreeGrafter"/>
</dbReference>
<dbReference type="GeneTree" id="ENSGT01020000230622"/>
<evidence type="ECO:0000256" key="8">
    <source>
        <dbReference type="ARBA" id="ARBA00023170"/>
    </source>
</evidence>
<evidence type="ECO:0000256" key="7">
    <source>
        <dbReference type="ARBA" id="ARBA00023157"/>
    </source>
</evidence>
<protein>
    <recommendedName>
        <fullName evidence="11">Ig-like domain-containing protein</fullName>
    </recommendedName>
</protein>
<evidence type="ECO:0000256" key="9">
    <source>
        <dbReference type="ARBA" id="ARBA00023180"/>
    </source>
</evidence>
<dbReference type="PANTHER" id="PTHR25466:SF14">
    <property type="entry name" value="BUTYROPHILIN SUBFAMILY 2 MEMBER A2-LIKE-RELATED"/>
    <property type="match status" value="1"/>
</dbReference>
<keyword evidence="8" id="KW-0675">Receptor</keyword>
<evidence type="ECO:0000256" key="6">
    <source>
        <dbReference type="ARBA" id="ARBA00023136"/>
    </source>
</evidence>
<dbReference type="Ensembl" id="ENSAPOT00000023234.1">
    <property type="protein sequence ID" value="ENSAPOP00000014740.1"/>
    <property type="gene ID" value="ENSAPOG00000017656.1"/>
</dbReference>
<evidence type="ECO:0000313" key="13">
    <source>
        <dbReference type="Proteomes" id="UP000257200"/>
    </source>
</evidence>
<evidence type="ECO:0000256" key="3">
    <source>
        <dbReference type="ARBA" id="ARBA00022692"/>
    </source>
</evidence>
<evidence type="ECO:0000256" key="2">
    <source>
        <dbReference type="ARBA" id="ARBA00022475"/>
    </source>
</evidence>
<keyword evidence="4" id="KW-0732">Signal</keyword>
<dbReference type="GO" id="GO:0071222">
    <property type="term" value="P:cellular response to lipopolysaccharide"/>
    <property type="evidence" value="ECO:0007669"/>
    <property type="project" value="TreeGrafter"/>
</dbReference>
<dbReference type="GO" id="GO:0042130">
    <property type="term" value="P:negative regulation of T cell proliferation"/>
    <property type="evidence" value="ECO:0007669"/>
    <property type="project" value="TreeGrafter"/>
</dbReference>
<reference evidence="12" key="1">
    <citation type="submission" date="2025-08" db="UniProtKB">
        <authorList>
            <consortium name="Ensembl"/>
        </authorList>
    </citation>
    <scope>IDENTIFICATION</scope>
</reference>
<proteinExistence type="predicted"/>
<keyword evidence="7" id="KW-1015">Disulfide bond</keyword>
<keyword evidence="9" id="KW-0325">Glycoprotein</keyword>
<evidence type="ECO:0000256" key="1">
    <source>
        <dbReference type="ARBA" id="ARBA00004251"/>
    </source>
</evidence>
<dbReference type="InterPro" id="IPR013783">
    <property type="entry name" value="Ig-like_fold"/>
</dbReference>
<dbReference type="Pfam" id="PF07686">
    <property type="entry name" value="V-set"/>
    <property type="match status" value="1"/>
</dbReference>
<keyword evidence="6" id="KW-0472">Membrane</keyword>
<evidence type="ECO:0000256" key="10">
    <source>
        <dbReference type="ARBA" id="ARBA00023319"/>
    </source>
</evidence>
<accession>A0A3Q1G958</accession>
<dbReference type="Proteomes" id="UP000257200">
    <property type="component" value="Unplaced"/>
</dbReference>
<comment type="subcellular location">
    <subcellularLocation>
        <location evidence="1">Cell membrane</location>
        <topology evidence="1">Single-pass type I membrane protein</topology>
    </subcellularLocation>
</comment>
<dbReference type="GO" id="GO:0006955">
    <property type="term" value="P:immune response"/>
    <property type="evidence" value="ECO:0007669"/>
    <property type="project" value="TreeGrafter"/>
</dbReference>
<feature type="domain" description="Ig-like" evidence="11">
    <location>
        <begin position="1"/>
        <end position="101"/>
    </location>
</feature>
<dbReference type="InterPro" id="IPR051713">
    <property type="entry name" value="T-cell_Activation_Regulation"/>
</dbReference>